<reference evidence="2 3" key="1">
    <citation type="submission" date="2020-07" db="EMBL/GenBank/DDBJ databases">
        <title>Sequencing the genomes of 1000 actinobacteria strains.</title>
        <authorList>
            <person name="Klenk H.-P."/>
        </authorList>
    </citation>
    <scope>NUCLEOTIDE SEQUENCE [LARGE SCALE GENOMIC DNA]</scope>
    <source>
        <strain evidence="2 3">DSM 45975</strain>
    </source>
</reference>
<feature type="region of interest" description="Disordered" evidence="1">
    <location>
        <begin position="30"/>
        <end position="52"/>
    </location>
</feature>
<sequence>MPGRQVLQDILFVPATGIGWEGLPQDLVLGSGRSAGGGTPRPSRSPAVPGTASTLALLHQFRRLTT</sequence>
<evidence type="ECO:0000313" key="2">
    <source>
        <dbReference type="EMBL" id="MBA8824349.1"/>
    </source>
</evidence>
<evidence type="ECO:0008006" key="4">
    <source>
        <dbReference type="Google" id="ProtNLM"/>
    </source>
</evidence>
<name>A0A839DUC6_9PSEU</name>
<comment type="caution">
    <text evidence="2">The sequence shown here is derived from an EMBL/GenBank/DDBJ whole genome shotgun (WGS) entry which is preliminary data.</text>
</comment>
<evidence type="ECO:0000313" key="3">
    <source>
        <dbReference type="Proteomes" id="UP000569329"/>
    </source>
</evidence>
<proteinExistence type="predicted"/>
<dbReference type="Proteomes" id="UP000569329">
    <property type="component" value="Unassembled WGS sequence"/>
</dbReference>
<dbReference type="AlphaFoldDB" id="A0A839DUC6"/>
<evidence type="ECO:0000256" key="1">
    <source>
        <dbReference type="SAM" id="MobiDB-lite"/>
    </source>
</evidence>
<gene>
    <name evidence="2" type="ORF">FHX42_001696</name>
</gene>
<accession>A0A839DUC6</accession>
<dbReference type="EMBL" id="JACGWZ010000002">
    <property type="protein sequence ID" value="MBA8824349.1"/>
    <property type="molecule type" value="Genomic_DNA"/>
</dbReference>
<organism evidence="2 3">
    <name type="scientific">Halosaccharopolyspora lacisalsi</name>
    <dbReference type="NCBI Taxonomy" id="1000566"/>
    <lineage>
        <taxon>Bacteria</taxon>
        <taxon>Bacillati</taxon>
        <taxon>Actinomycetota</taxon>
        <taxon>Actinomycetes</taxon>
        <taxon>Pseudonocardiales</taxon>
        <taxon>Pseudonocardiaceae</taxon>
        <taxon>Halosaccharopolyspora</taxon>
    </lineage>
</organism>
<protein>
    <recommendedName>
        <fullName evidence="4">Transposase</fullName>
    </recommendedName>
</protein>
<keyword evidence="3" id="KW-1185">Reference proteome</keyword>